<dbReference type="AlphaFoldDB" id="A0A4Y1S380"/>
<dbReference type="GO" id="GO:0004452">
    <property type="term" value="F:isopentenyl-diphosphate delta-isomerase activity"/>
    <property type="evidence" value="ECO:0007669"/>
    <property type="project" value="UniProtKB-EC"/>
</dbReference>
<dbReference type="GO" id="GO:0050992">
    <property type="term" value="P:dimethylallyl diphosphate biosynthetic process"/>
    <property type="evidence" value="ECO:0007669"/>
    <property type="project" value="UniProtKB-UniPathway"/>
</dbReference>
<comment type="cofactor">
    <cofactor evidence="2">
        <name>Mg(2+)</name>
        <dbReference type="ChEBI" id="CHEBI:18420"/>
    </cofactor>
</comment>
<dbReference type="InterPro" id="IPR000086">
    <property type="entry name" value="NUDIX_hydrolase_dom"/>
</dbReference>
<keyword evidence="7" id="KW-0444">Lipid biosynthesis</keyword>
<evidence type="ECO:0000256" key="5">
    <source>
        <dbReference type="ARBA" id="ARBA00007579"/>
    </source>
</evidence>
<comment type="pathway">
    <text evidence="4">Isoprenoid biosynthesis; dimethylallyl diphosphate biosynthesis; dimethylallyl diphosphate from isopentenyl diphosphate: step 1/1.</text>
</comment>
<evidence type="ECO:0000256" key="12">
    <source>
        <dbReference type="ARBA" id="ARBA00023098"/>
    </source>
</evidence>
<dbReference type="EMBL" id="LC440325">
    <property type="protein sequence ID" value="BBH72798.1"/>
    <property type="molecule type" value="mRNA"/>
</dbReference>
<evidence type="ECO:0000256" key="11">
    <source>
        <dbReference type="ARBA" id="ARBA00022955"/>
    </source>
</evidence>
<evidence type="ECO:0000256" key="1">
    <source>
        <dbReference type="ARBA" id="ARBA00000374"/>
    </source>
</evidence>
<dbReference type="GO" id="GO:0046872">
    <property type="term" value="F:metal ion binding"/>
    <property type="evidence" value="ECO:0007669"/>
    <property type="project" value="UniProtKB-KW"/>
</dbReference>
<keyword evidence="12" id="KW-0443">Lipid metabolism</keyword>
<dbReference type="Pfam" id="PF00293">
    <property type="entry name" value="NUDIX"/>
    <property type="match status" value="1"/>
</dbReference>
<evidence type="ECO:0000256" key="4">
    <source>
        <dbReference type="ARBA" id="ARBA00004826"/>
    </source>
</evidence>
<dbReference type="Gene3D" id="3.90.79.10">
    <property type="entry name" value="Nucleoside Triphosphate Pyrophosphohydrolase"/>
    <property type="match status" value="1"/>
</dbReference>
<organism evidence="16">
    <name type="scientific">Nasutitermes takasagoensis</name>
    <dbReference type="NCBI Taxonomy" id="62960"/>
    <lineage>
        <taxon>Eukaryota</taxon>
        <taxon>Metazoa</taxon>
        <taxon>Ecdysozoa</taxon>
        <taxon>Arthropoda</taxon>
        <taxon>Hexapoda</taxon>
        <taxon>Insecta</taxon>
        <taxon>Pterygota</taxon>
        <taxon>Neoptera</taxon>
        <taxon>Polyneoptera</taxon>
        <taxon>Dictyoptera</taxon>
        <taxon>Blattodea</taxon>
        <taxon>Blattoidea</taxon>
        <taxon>Termitoidae</taxon>
        <taxon>Termitidae</taxon>
        <taxon>Nasutitermitinae</taxon>
        <taxon>Nasutitermes</taxon>
    </lineage>
</organism>
<reference evidence="16" key="1">
    <citation type="journal article" date="2019" name="Insect Biochem. Mol. Biol.">
        <title>Duplication and soldier-specific expression of geranylgeranyl diphosphate synthase genes in a nasute termite Nasutitermes takasagoensis.</title>
        <authorList>
            <person name="Hojo M."/>
            <person name="Shigenobu S."/>
            <person name="Maekawa K."/>
            <person name="Miura T."/>
            <person name="Tokuda G."/>
        </authorList>
    </citation>
    <scope>NUCLEOTIDE SEQUENCE</scope>
</reference>
<dbReference type="InterPro" id="IPR015797">
    <property type="entry name" value="NUDIX_hydrolase-like_dom_sf"/>
</dbReference>
<keyword evidence="9" id="KW-0756">Sterol biosynthesis</keyword>
<evidence type="ECO:0000256" key="6">
    <source>
        <dbReference type="ARBA" id="ARBA00012057"/>
    </source>
</evidence>
<keyword evidence="10" id="KW-0460">Magnesium</keyword>
<keyword evidence="14 16" id="KW-0413">Isomerase</keyword>
<evidence type="ECO:0000256" key="2">
    <source>
        <dbReference type="ARBA" id="ARBA00001946"/>
    </source>
</evidence>
<comment type="similarity">
    <text evidence="5">Belongs to the IPP isomerase type 1 family.</text>
</comment>
<evidence type="ECO:0000313" key="16">
    <source>
        <dbReference type="EMBL" id="BBH72798.1"/>
    </source>
</evidence>
<feature type="domain" description="Nudix hydrolase" evidence="15">
    <location>
        <begin position="56"/>
        <end position="204"/>
    </location>
</feature>
<dbReference type="EC" id="5.3.3.2" evidence="6"/>
<evidence type="ECO:0000256" key="9">
    <source>
        <dbReference type="ARBA" id="ARBA00022778"/>
    </source>
</evidence>
<dbReference type="FunFam" id="3.90.79.10:FF:000012">
    <property type="entry name" value="Isopentenyl-diphosphate Delta-isomerase 1"/>
    <property type="match status" value="1"/>
</dbReference>
<keyword evidence="9" id="KW-0753">Steroid metabolism</keyword>
<keyword evidence="8" id="KW-0479">Metal-binding</keyword>
<dbReference type="CDD" id="cd02885">
    <property type="entry name" value="NUDIX_IPP_Isomerase"/>
    <property type="match status" value="1"/>
</dbReference>
<protein>
    <recommendedName>
        <fullName evidence="6">isopentenyl-diphosphate Delta-isomerase</fullName>
        <ecNumber evidence="6">5.3.3.2</ecNumber>
    </recommendedName>
</protein>
<accession>A0A4Y1S380</accession>
<evidence type="ECO:0000256" key="14">
    <source>
        <dbReference type="ARBA" id="ARBA00023235"/>
    </source>
</evidence>
<keyword evidence="11" id="KW-0752">Steroid biosynthesis</keyword>
<dbReference type="GO" id="GO:0006695">
    <property type="term" value="P:cholesterol biosynthetic process"/>
    <property type="evidence" value="ECO:0007669"/>
    <property type="project" value="UniProtKB-KW"/>
</dbReference>
<sequence>MVALGVMLRLLQRVSSRSLQEAALAERCIVVNERDHIVGDASKQDCHKVQPDGSLILHRAFSVFLFNSQNELLLQKRSPQKITFPGCVTNTCCSHPLHEIVDEREETDILGVRRAAGRRLNYELGIPLEQTSPEKFQYLTRIHYHDLGDGQWGEHEIDYILFLRGDVALDVNTDEVSEVQYVSRDKLDNFLKNQHAPVTPWFRLIARHHLPLWWDNLHQIHKFYDHSTIHRYC</sequence>
<comment type="function">
    <text evidence="3">Catalyzes the 1,3-allylic rearrangement of the homoallylic substrate isopentenyl (IPP) to its highly electrophilic allylic isomer, dimethylallyl diphosphate (DMAPP).</text>
</comment>
<evidence type="ECO:0000259" key="15">
    <source>
        <dbReference type="PROSITE" id="PS51462"/>
    </source>
</evidence>
<dbReference type="PIRSF" id="PIRSF018427">
    <property type="entry name" value="Isopntndiph_ism"/>
    <property type="match status" value="1"/>
</dbReference>
<dbReference type="GO" id="GO:0009240">
    <property type="term" value="P:isopentenyl diphosphate biosynthetic process"/>
    <property type="evidence" value="ECO:0007669"/>
    <property type="project" value="TreeGrafter"/>
</dbReference>
<evidence type="ECO:0000256" key="7">
    <source>
        <dbReference type="ARBA" id="ARBA00022516"/>
    </source>
</evidence>
<evidence type="ECO:0000256" key="8">
    <source>
        <dbReference type="ARBA" id="ARBA00022723"/>
    </source>
</evidence>
<keyword evidence="9" id="KW-0153">Cholesterol metabolism</keyword>
<dbReference type="PROSITE" id="PS51462">
    <property type="entry name" value="NUDIX"/>
    <property type="match status" value="1"/>
</dbReference>
<dbReference type="UniPathway" id="UPA00059">
    <property type="reaction ID" value="UER00104"/>
</dbReference>
<dbReference type="PANTHER" id="PTHR10885">
    <property type="entry name" value="ISOPENTENYL-DIPHOSPHATE DELTA-ISOMERASE"/>
    <property type="match status" value="1"/>
</dbReference>
<dbReference type="InterPro" id="IPR011876">
    <property type="entry name" value="IsopentenylPP_isomerase_typ1"/>
</dbReference>
<gene>
    <name evidence="16" type="primary">NtIPPI</name>
</gene>
<evidence type="ECO:0000256" key="13">
    <source>
        <dbReference type="ARBA" id="ARBA00023229"/>
    </source>
</evidence>
<dbReference type="NCBIfam" id="TIGR02150">
    <property type="entry name" value="IPP_isom_1"/>
    <property type="match status" value="1"/>
</dbReference>
<keyword evidence="9" id="KW-0152">Cholesterol biosynthesis</keyword>
<dbReference type="PANTHER" id="PTHR10885:SF0">
    <property type="entry name" value="ISOPENTENYL-DIPHOSPHATE DELTA-ISOMERASE"/>
    <property type="match status" value="1"/>
</dbReference>
<evidence type="ECO:0000256" key="3">
    <source>
        <dbReference type="ARBA" id="ARBA00003951"/>
    </source>
</evidence>
<evidence type="ECO:0000256" key="10">
    <source>
        <dbReference type="ARBA" id="ARBA00022842"/>
    </source>
</evidence>
<dbReference type="SUPFAM" id="SSF55811">
    <property type="entry name" value="Nudix"/>
    <property type="match status" value="1"/>
</dbReference>
<keyword evidence="9" id="KW-1207">Sterol metabolism</keyword>
<proteinExistence type="evidence at transcript level"/>
<name>A0A4Y1S380_9NEOP</name>
<keyword evidence="13" id="KW-0414">Isoprene biosynthesis</keyword>
<comment type="catalytic activity">
    <reaction evidence="1">
        <text>isopentenyl diphosphate = dimethylallyl diphosphate</text>
        <dbReference type="Rhea" id="RHEA:23284"/>
        <dbReference type="ChEBI" id="CHEBI:57623"/>
        <dbReference type="ChEBI" id="CHEBI:128769"/>
        <dbReference type="EC" id="5.3.3.2"/>
    </reaction>
</comment>
<dbReference type="GO" id="GO:0005737">
    <property type="term" value="C:cytoplasm"/>
    <property type="evidence" value="ECO:0007669"/>
    <property type="project" value="TreeGrafter"/>
</dbReference>